<dbReference type="AlphaFoldDB" id="U9U2K7"/>
<organism evidence="2">
    <name type="scientific">Rhizophagus irregularis (strain DAOM 181602 / DAOM 197198 / MUCL 43194)</name>
    <name type="common">Arbuscular mycorrhizal fungus</name>
    <name type="synonym">Glomus intraradices</name>
    <dbReference type="NCBI Taxonomy" id="747089"/>
    <lineage>
        <taxon>Eukaryota</taxon>
        <taxon>Fungi</taxon>
        <taxon>Fungi incertae sedis</taxon>
        <taxon>Mucoromycota</taxon>
        <taxon>Glomeromycotina</taxon>
        <taxon>Glomeromycetes</taxon>
        <taxon>Glomerales</taxon>
        <taxon>Glomeraceae</taxon>
        <taxon>Rhizophagus</taxon>
    </lineage>
</organism>
<dbReference type="EMBL" id="KI284502">
    <property type="protein sequence ID" value="ESA12833.1"/>
    <property type="molecule type" value="Genomic_DNA"/>
</dbReference>
<feature type="non-terminal residue" evidence="2">
    <location>
        <position position="60"/>
    </location>
</feature>
<accession>U9U2K7</accession>
<protein>
    <submittedName>
        <fullName evidence="2">Uncharacterized protein</fullName>
    </submittedName>
</protein>
<keyword evidence="4" id="KW-1185">Reference proteome</keyword>
<reference evidence="3 4" key="1">
    <citation type="journal article" date="2013" name="Proc. Natl. Acad. Sci. U.S.A.">
        <title>Genome of an arbuscular mycorrhizal fungus provides insight into the oldest plant symbiosis.</title>
        <authorList>
            <person name="Tisserant E."/>
            <person name="Malbreil M."/>
            <person name="Kuo A."/>
            <person name="Kohler A."/>
            <person name="Symeonidi A."/>
            <person name="Balestrini R."/>
            <person name="Charron P."/>
            <person name="Duensing N."/>
            <person name="Frei Dit Frey N."/>
            <person name="Gianinazzi-Pearson V."/>
            <person name="Gilbert L.B."/>
            <person name="Handa Y."/>
            <person name="Herr J.R."/>
            <person name="Hijri M."/>
            <person name="Koul R."/>
            <person name="Kawaguchi M."/>
            <person name="Krajinski F."/>
            <person name="Lammers P.J."/>
            <person name="Masclaux F.G."/>
            <person name="Murat C."/>
            <person name="Morin E."/>
            <person name="Ndikumana S."/>
            <person name="Pagni M."/>
            <person name="Petitpierre D."/>
            <person name="Requena N."/>
            <person name="Rosikiewicz P."/>
            <person name="Riley R."/>
            <person name="Saito K."/>
            <person name="San Clemente H."/>
            <person name="Shapiro H."/>
            <person name="van Tuinen D."/>
            <person name="Becard G."/>
            <person name="Bonfante P."/>
            <person name="Paszkowski U."/>
            <person name="Shachar-Hill Y.Y."/>
            <person name="Tuskan G.A."/>
            <person name="Young P.W."/>
            <person name="Sanders I.R."/>
            <person name="Henrissat B."/>
            <person name="Rensing S.A."/>
            <person name="Grigoriev I.V."/>
            <person name="Corradi N."/>
            <person name="Roux C."/>
            <person name="Martin F."/>
        </authorList>
    </citation>
    <scope>NUCLEOTIDE SEQUENCE [LARGE SCALE GENOMIC DNA]</scope>
    <source>
        <strain evidence="4">DAOM 181602 / DAOM 197198 / MUCL 43194</strain>
        <strain evidence="3">DAOM 197198</strain>
    </source>
</reference>
<reference evidence="2" key="2">
    <citation type="submission" date="2013-07" db="EMBL/GenBank/DDBJ databases">
        <title>The genome of an arbuscular mycorrhizal fungus provides insights into the evolution of the oldest plant symbiosis.</title>
        <authorList>
            <consortium name="DOE Joint Genome Institute"/>
            <person name="Tisserant E."/>
            <person name="Malbreil M."/>
            <person name="Kuo A."/>
            <person name="Kohler A."/>
            <person name="Symeonidi A."/>
            <person name="Balestrini R."/>
            <person name="Charron P."/>
            <person name="Duensing N."/>
            <person name="Frei-dit-Frey N."/>
            <person name="Gianinazzi-Pearson V."/>
            <person name="Gilbert B."/>
            <person name="Handa Y."/>
            <person name="Hijri M."/>
            <person name="Kaul R."/>
            <person name="Kawaguchi M."/>
            <person name="Krajinski F."/>
            <person name="Lammers P."/>
            <person name="Lapierre D."/>
            <person name="Masclaux F.G."/>
            <person name="Murat C."/>
            <person name="Morin E."/>
            <person name="Ndikumana S."/>
            <person name="Pagni M."/>
            <person name="Petitpierre D."/>
            <person name="Requena N."/>
            <person name="Rosikiewicz P."/>
            <person name="Riley R."/>
            <person name="Saito K."/>
            <person name="San Clemente H."/>
            <person name="Shapiro H."/>
            <person name="van Tuinen D."/>
            <person name="Becard G."/>
            <person name="Bonfante P."/>
            <person name="Paszkowski U."/>
            <person name="Shachar-Hill Y."/>
            <person name="Young J.P."/>
            <person name="Sanders I.R."/>
            <person name="Henrissat B."/>
            <person name="Rensing S.A."/>
            <person name="Grigoriev I.V."/>
            <person name="Corradi N."/>
            <person name="Roux C."/>
            <person name="Martin F."/>
        </authorList>
    </citation>
    <scope>NUCLEOTIDE SEQUENCE</scope>
    <source>
        <strain evidence="2">DAOM 197198</strain>
    </source>
</reference>
<dbReference type="EMBL" id="AUPC02000070">
    <property type="protein sequence ID" value="POG74621.1"/>
    <property type="molecule type" value="Genomic_DNA"/>
</dbReference>
<sequence length="60" mass="7083">MEEQQSLDREDVLSLITSYLTYLTFLKGLKGYLGILVAEKVEIFFILEIEIIVWIGFFFF</sequence>
<keyword evidence="1" id="KW-0812">Transmembrane</keyword>
<evidence type="ECO:0000313" key="3">
    <source>
        <dbReference type="EMBL" id="POG74621.1"/>
    </source>
</evidence>
<dbReference type="Proteomes" id="UP000018888">
    <property type="component" value="Unassembled WGS sequence"/>
</dbReference>
<dbReference type="HOGENOM" id="CLU_2948310_0_0_1"/>
<evidence type="ECO:0000313" key="2">
    <source>
        <dbReference type="EMBL" id="ESA12833.1"/>
    </source>
</evidence>
<feature type="transmembrane region" description="Helical" evidence="1">
    <location>
        <begin position="12"/>
        <end position="29"/>
    </location>
</feature>
<keyword evidence="1" id="KW-1133">Transmembrane helix</keyword>
<evidence type="ECO:0000256" key="1">
    <source>
        <dbReference type="SAM" id="Phobius"/>
    </source>
</evidence>
<evidence type="ECO:0000313" key="4">
    <source>
        <dbReference type="Proteomes" id="UP000018888"/>
    </source>
</evidence>
<reference evidence="3 4" key="3">
    <citation type="journal article" date="2018" name="New Phytol.">
        <title>High intraspecific genome diversity in the model arbuscular mycorrhizal symbiont Rhizophagus irregularis.</title>
        <authorList>
            <person name="Chen E.C.H."/>
            <person name="Morin E."/>
            <person name="Beaudet D."/>
            <person name="Noel J."/>
            <person name="Yildirir G."/>
            <person name="Ndikumana S."/>
            <person name="Charron P."/>
            <person name="St-Onge C."/>
            <person name="Giorgi J."/>
            <person name="Kruger M."/>
            <person name="Marton T."/>
            <person name="Ropars J."/>
            <person name="Grigoriev I.V."/>
            <person name="Hainaut M."/>
            <person name="Henrissat B."/>
            <person name="Roux C."/>
            <person name="Martin F."/>
            <person name="Corradi N."/>
        </authorList>
    </citation>
    <scope>NUCLEOTIDE SEQUENCE [LARGE SCALE GENOMIC DNA]</scope>
    <source>
        <strain evidence="4">DAOM 181602 / DAOM 197198 / MUCL 43194</strain>
        <strain evidence="3">DAOM 197198</strain>
    </source>
</reference>
<feature type="transmembrane region" description="Helical" evidence="1">
    <location>
        <begin position="41"/>
        <end position="59"/>
    </location>
</feature>
<keyword evidence="1" id="KW-0472">Membrane</keyword>
<name>U9U2K7_RHIID</name>
<gene>
    <name evidence="3" type="ORF">GLOIN_2v1575696</name>
    <name evidence="2" type="ORF">GLOINDRAFT_347188</name>
</gene>
<proteinExistence type="predicted"/>